<dbReference type="EMBL" id="JBITWC010000004">
    <property type="protein sequence ID" value="MFI8748959.1"/>
    <property type="molecule type" value="Genomic_DNA"/>
</dbReference>
<dbReference type="Proteomes" id="UP001614338">
    <property type="component" value="Unassembled WGS sequence"/>
</dbReference>
<proteinExistence type="predicted"/>
<organism evidence="1 2">
    <name type="scientific">Vreelandella lionensis</name>
    <dbReference type="NCBI Taxonomy" id="1144478"/>
    <lineage>
        <taxon>Bacteria</taxon>
        <taxon>Pseudomonadati</taxon>
        <taxon>Pseudomonadota</taxon>
        <taxon>Gammaproteobacteria</taxon>
        <taxon>Oceanospirillales</taxon>
        <taxon>Halomonadaceae</taxon>
        <taxon>Vreelandella</taxon>
    </lineage>
</organism>
<gene>
    <name evidence="1" type="ORF">ACIGG6_02980</name>
</gene>
<comment type="caution">
    <text evidence="1">The sequence shown here is derived from an EMBL/GenBank/DDBJ whole genome shotgun (WGS) entry which is preliminary data.</text>
</comment>
<evidence type="ECO:0000313" key="1">
    <source>
        <dbReference type="EMBL" id="MFI8748959.1"/>
    </source>
</evidence>
<reference evidence="1 2" key="1">
    <citation type="submission" date="2024-10" db="EMBL/GenBank/DDBJ databases">
        <title>The Natural Products Discovery Center: Release of the First 8490 Sequenced Strains for Exploring Actinobacteria Biosynthetic Diversity.</title>
        <authorList>
            <person name="Kalkreuter E."/>
            <person name="Kautsar S.A."/>
            <person name="Yang D."/>
            <person name="Bader C.D."/>
            <person name="Teijaro C.N."/>
            <person name="Fluegel L."/>
            <person name="Davis C.M."/>
            <person name="Simpson J.R."/>
            <person name="Lauterbach L."/>
            <person name="Steele A.D."/>
            <person name="Gui C."/>
            <person name="Meng S."/>
            <person name="Li G."/>
            <person name="Viehrig K."/>
            <person name="Ye F."/>
            <person name="Su P."/>
            <person name="Kiefer A.F."/>
            <person name="Nichols A."/>
            <person name="Cepeda A.J."/>
            <person name="Yan W."/>
            <person name="Fan B."/>
            <person name="Jiang Y."/>
            <person name="Adhikari A."/>
            <person name="Zheng C.-J."/>
            <person name="Schuster L."/>
            <person name="Cowan T.M."/>
            <person name="Smanski M.J."/>
            <person name="Chevrette M.G."/>
            <person name="De Carvalho L.P.S."/>
            <person name="Shen B."/>
        </authorList>
    </citation>
    <scope>NUCLEOTIDE SEQUENCE [LARGE SCALE GENOMIC DNA]</scope>
    <source>
        <strain evidence="1 2">NPDC077409</strain>
    </source>
</reference>
<accession>A0ABW8BP13</accession>
<keyword evidence="2" id="KW-1185">Reference proteome</keyword>
<sequence length="42" mass="4487">MQALAASHQSGGFKEAYKDFMQNVSAHITVFSPFISGLSGLL</sequence>
<name>A0ABW8BP13_9GAMM</name>
<protein>
    <submittedName>
        <fullName evidence="1">Uncharacterized protein</fullName>
    </submittedName>
</protein>
<evidence type="ECO:0000313" key="2">
    <source>
        <dbReference type="Proteomes" id="UP001614338"/>
    </source>
</evidence>
<dbReference type="RefSeq" id="WP_399842097.1">
    <property type="nucleotide sequence ID" value="NZ_JBITWC010000004.1"/>
</dbReference>